<proteinExistence type="predicted"/>
<dbReference type="Proteomes" id="UP000814140">
    <property type="component" value="Unassembled WGS sequence"/>
</dbReference>
<keyword evidence="2" id="KW-1185">Reference proteome</keyword>
<comment type="caution">
    <text evidence="1">The sequence shown here is derived from an EMBL/GenBank/DDBJ whole genome shotgun (WGS) entry which is preliminary data.</text>
</comment>
<name>A0ACB8TFY4_9AGAM</name>
<gene>
    <name evidence="1" type="ORF">BV25DRAFT_1911956</name>
</gene>
<dbReference type="EMBL" id="MU277190">
    <property type="protein sequence ID" value="KAI0067305.1"/>
    <property type="molecule type" value="Genomic_DNA"/>
</dbReference>
<protein>
    <submittedName>
        <fullName evidence="1">Uncharacterized protein</fullName>
    </submittedName>
</protein>
<reference evidence="1" key="1">
    <citation type="submission" date="2021-03" db="EMBL/GenBank/DDBJ databases">
        <authorList>
            <consortium name="DOE Joint Genome Institute"/>
            <person name="Ahrendt S."/>
            <person name="Looney B.P."/>
            <person name="Miyauchi S."/>
            <person name="Morin E."/>
            <person name="Drula E."/>
            <person name="Courty P.E."/>
            <person name="Chicoki N."/>
            <person name="Fauchery L."/>
            <person name="Kohler A."/>
            <person name="Kuo A."/>
            <person name="Labutti K."/>
            <person name="Pangilinan J."/>
            <person name="Lipzen A."/>
            <person name="Riley R."/>
            <person name="Andreopoulos W."/>
            <person name="He G."/>
            <person name="Johnson J."/>
            <person name="Barry K.W."/>
            <person name="Grigoriev I.V."/>
            <person name="Nagy L."/>
            <person name="Hibbett D."/>
            <person name="Henrissat B."/>
            <person name="Matheny P.B."/>
            <person name="Labbe J."/>
            <person name="Martin F."/>
        </authorList>
    </citation>
    <scope>NUCLEOTIDE SEQUENCE</scope>
    <source>
        <strain evidence="1">HHB10654</strain>
    </source>
</reference>
<reference evidence="1" key="2">
    <citation type="journal article" date="2022" name="New Phytol.">
        <title>Evolutionary transition to the ectomycorrhizal habit in the genomes of a hyperdiverse lineage of mushroom-forming fungi.</title>
        <authorList>
            <person name="Looney B."/>
            <person name="Miyauchi S."/>
            <person name="Morin E."/>
            <person name="Drula E."/>
            <person name="Courty P.E."/>
            <person name="Kohler A."/>
            <person name="Kuo A."/>
            <person name="LaButti K."/>
            <person name="Pangilinan J."/>
            <person name="Lipzen A."/>
            <person name="Riley R."/>
            <person name="Andreopoulos W."/>
            <person name="He G."/>
            <person name="Johnson J."/>
            <person name="Nolan M."/>
            <person name="Tritt A."/>
            <person name="Barry K.W."/>
            <person name="Grigoriev I.V."/>
            <person name="Nagy L.G."/>
            <person name="Hibbett D."/>
            <person name="Henrissat B."/>
            <person name="Matheny P.B."/>
            <person name="Labbe J."/>
            <person name="Martin F.M."/>
        </authorList>
    </citation>
    <scope>NUCLEOTIDE SEQUENCE</scope>
    <source>
        <strain evidence="1">HHB10654</strain>
    </source>
</reference>
<sequence>MYCSPECQKADWPLHRDACKTAVLKKIRIVRTRAFAAVLDKISVPIAAAAKSCIHFNPATSSSMHAFLVHLNTDEEGTFSVVDASHADQNEVRSALLDVLLAWEAREPKRGFEAELRFLEYKLRASSGSVHVGIPVLIIDEGAHYPWNVSITYAAGSDDAEVDENWLDRLNFSVTG</sequence>
<evidence type="ECO:0000313" key="2">
    <source>
        <dbReference type="Proteomes" id="UP000814140"/>
    </source>
</evidence>
<accession>A0ACB8TFY4</accession>
<organism evidence="1 2">
    <name type="scientific">Artomyces pyxidatus</name>
    <dbReference type="NCBI Taxonomy" id="48021"/>
    <lineage>
        <taxon>Eukaryota</taxon>
        <taxon>Fungi</taxon>
        <taxon>Dikarya</taxon>
        <taxon>Basidiomycota</taxon>
        <taxon>Agaricomycotina</taxon>
        <taxon>Agaricomycetes</taxon>
        <taxon>Russulales</taxon>
        <taxon>Auriscalpiaceae</taxon>
        <taxon>Artomyces</taxon>
    </lineage>
</organism>
<evidence type="ECO:0000313" key="1">
    <source>
        <dbReference type="EMBL" id="KAI0067305.1"/>
    </source>
</evidence>